<keyword evidence="16" id="KW-1185">Reference proteome</keyword>
<evidence type="ECO:0000259" key="14">
    <source>
        <dbReference type="PROSITE" id="PS50162"/>
    </source>
</evidence>
<dbReference type="Gene3D" id="3.30.230.10">
    <property type="match status" value="1"/>
</dbReference>
<dbReference type="SMART" id="SM00382">
    <property type="entry name" value="AAA"/>
    <property type="match status" value="1"/>
</dbReference>
<dbReference type="InterPro" id="IPR014721">
    <property type="entry name" value="Ribsml_uS5_D2-typ_fold_subgr"/>
</dbReference>
<protein>
    <recommendedName>
        <fullName evidence="11 12">DNA repair protein RadA</fullName>
    </recommendedName>
</protein>
<organism evidence="15 16">
    <name type="scientific">Anaeromyxobacter oryzae</name>
    <dbReference type="NCBI Taxonomy" id="2918170"/>
    <lineage>
        <taxon>Bacteria</taxon>
        <taxon>Pseudomonadati</taxon>
        <taxon>Myxococcota</taxon>
        <taxon>Myxococcia</taxon>
        <taxon>Myxococcales</taxon>
        <taxon>Cystobacterineae</taxon>
        <taxon>Anaeromyxobacteraceae</taxon>
        <taxon>Anaeromyxobacter</taxon>
    </lineage>
</organism>
<dbReference type="Pfam" id="PF13481">
    <property type="entry name" value="AAA_25"/>
    <property type="match status" value="1"/>
</dbReference>
<keyword evidence="1 11" id="KW-0479">Metal-binding</keyword>
<reference evidence="16" key="1">
    <citation type="journal article" date="2022" name="Int. J. Syst. Evol. Microbiol.">
        <title>Anaeromyxobacter oryzae sp. nov., Anaeromyxobacter diazotrophicus sp. nov. and Anaeromyxobacter paludicola sp. nov., isolated from paddy soils.</title>
        <authorList>
            <person name="Itoh H."/>
            <person name="Xu Z."/>
            <person name="Mise K."/>
            <person name="Masuda Y."/>
            <person name="Ushijima N."/>
            <person name="Hayakawa C."/>
            <person name="Shiratori Y."/>
            <person name="Senoo K."/>
        </authorList>
    </citation>
    <scope>NUCLEOTIDE SEQUENCE [LARGE SCALE GENOMIC DNA]</scope>
    <source>
        <strain evidence="16">Red232</strain>
    </source>
</reference>
<evidence type="ECO:0000313" key="16">
    <source>
        <dbReference type="Proteomes" id="UP001162891"/>
    </source>
</evidence>
<evidence type="ECO:0000256" key="4">
    <source>
        <dbReference type="ARBA" id="ARBA00022771"/>
    </source>
</evidence>
<evidence type="ECO:0000256" key="5">
    <source>
        <dbReference type="ARBA" id="ARBA00022801"/>
    </source>
</evidence>
<keyword evidence="4 13" id="KW-0863">Zinc-finger</keyword>
<keyword evidence="6 13" id="KW-0862">Zinc</keyword>
<feature type="domain" description="RecA family profile 1" evidence="14">
    <location>
        <begin position="73"/>
        <end position="224"/>
    </location>
</feature>
<name>A0ABM7WRU4_9BACT</name>
<keyword evidence="7 11" id="KW-0067">ATP-binding</keyword>
<evidence type="ECO:0000313" key="15">
    <source>
        <dbReference type="EMBL" id="BDG02166.1"/>
    </source>
</evidence>
<dbReference type="InterPro" id="IPR041166">
    <property type="entry name" value="Rubredoxin_2"/>
</dbReference>
<feature type="short sequence motif" description="RadA KNRFG motif" evidence="11">
    <location>
        <begin position="261"/>
        <end position="265"/>
    </location>
</feature>
<feature type="binding site" evidence="11">
    <location>
        <begin position="102"/>
        <end position="109"/>
    </location>
    <ligand>
        <name>ATP</name>
        <dbReference type="ChEBI" id="CHEBI:30616"/>
    </ligand>
</feature>
<dbReference type="SUPFAM" id="SSF52540">
    <property type="entry name" value="P-loop containing nucleoside triphosphate hydrolases"/>
    <property type="match status" value="1"/>
</dbReference>
<dbReference type="Pfam" id="PF18073">
    <property type="entry name" value="Zn_ribbon_LapB"/>
    <property type="match status" value="1"/>
</dbReference>
<evidence type="ECO:0000256" key="6">
    <source>
        <dbReference type="ARBA" id="ARBA00022833"/>
    </source>
</evidence>
<dbReference type="PANTHER" id="PTHR32472">
    <property type="entry name" value="DNA REPAIR PROTEIN RADA"/>
    <property type="match status" value="1"/>
</dbReference>
<dbReference type="InterPro" id="IPR003593">
    <property type="entry name" value="AAA+_ATPase"/>
</dbReference>
<sequence length="462" mass="48118">MARAAGKPRTVYACAECGHQSPKWLGQCPACRQWNTLAEEVAAPEPKGAGAPRGWGVPGAARPLPLREVEARDEERQRTGIGELDRVLGGGVVPGALVLLGGDPGIGKSTLLLAALDRLAAARPDGTVLYVSGEESARQVKLRADRLKVTAGNLSVLAETDAQKVLHAAEALRPTALAVDSIQTQYLPELPSAPGTVTQIREVAARFMAFAKTTETPVFLVGHVTKDGAIAGPRVLEHMVDTVLYFEGGGAHPYRVLRAHKNRFGSASEIGVFEMKAGGLAEVANPSALFLAERPEDAPGSAVAAVLNGTRTVLVEIQALVAPTGYGTPRRTALGIDSNRVALLAAVLEKKVGMEILSCDLFVNVAGGLSLDDPAADLAAVAALASSFRDRPLPPRTLVLGEVGLAGEVRAVSQPEIRLAEAARLGFERAIVPAANARHAEVPAGIEVVGVATVAEALDRIA</sequence>
<dbReference type="SUPFAM" id="SSF54211">
    <property type="entry name" value="Ribosomal protein S5 domain 2-like"/>
    <property type="match status" value="1"/>
</dbReference>
<evidence type="ECO:0000256" key="3">
    <source>
        <dbReference type="ARBA" id="ARBA00022763"/>
    </source>
</evidence>
<dbReference type="InterPro" id="IPR020568">
    <property type="entry name" value="Ribosomal_Su5_D2-typ_SF"/>
</dbReference>
<dbReference type="CDD" id="cd01121">
    <property type="entry name" value="RadA_SMS_N"/>
    <property type="match status" value="1"/>
</dbReference>
<evidence type="ECO:0000256" key="2">
    <source>
        <dbReference type="ARBA" id="ARBA00022741"/>
    </source>
</evidence>
<dbReference type="InterPro" id="IPR020588">
    <property type="entry name" value="RecA_ATP-bd"/>
</dbReference>
<evidence type="ECO:0000256" key="7">
    <source>
        <dbReference type="ARBA" id="ARBA00022840"/>
    </source>
</evidence>
<comment type="similarity">
    <text evidence="11 13">Belongs to the RecA family. RadA subfamily.</text>
</comment>
<dbReference type="PROSITE" id="PS50162">
    <property type="entry name" value="RECA_2"/>
    <property type="match status" value="1"/>
</dbReference>
<keyword evidence="3 11" id="KW-0227">DNA damage</keyword>
<keyword evidence="10 11" id="KW-0234">DNA repair</keyword>
<dbReference type="PRINTS" id="PR01874">
    <property type="entry name" value="DNAREPAIRADA"/>
</dbReference>
<gene>
    <name evidence="11 15" type="primary">radA</name>
    <name evidence="15" type="ORF">AMOR_11620</name>
</gene>
<dbReference type="InterPro" id="IPR008269">
    <property type="entry name" value="Lon_proteolytic"/>
</dbReference>
<dbReference type="Pfam" id="PF05362">
    <property type="entry name" value="Lon_C"/>
    <property type="match status" value="1"/>
</dbReference>
<comment type="function">
    <text evidence="13">DNA-dependent ATPase involved in processing of recombination intermediates, plays a role in repairing DNA breaks. Stimulates the branch migration of RecA-mediated strand transfer reactions, allowing the 3' invading strand to extend heteroduplex DNA faster. Binds ssDNA in the presence of ADP but not other nucleotides, has ATPase activity that is stimulated by ssDNA and various branched DNA structures, but inhibited by SSB. Does not have RecA's homology-searching function.</text>
</comment>
<dbReference type="InterPro" id="IPR004504">
    <property type="entry name" value="DNA_repair_RadA"/>
</dbReference>
<dbReference type="Gene3D" id="3.40.50.300">
    <property type="entry name" value="P-loop containing nucleotide triphosphate hydrolases"/>
    <property type="match status" value="1"/>
</dbReference>
<comment type="domain">
    <text evidence="11">The middle region has homology to RecA with ATPase motifs including the RadA KNRFG motif, while the C-terminus is homologous to Lon protease.</text>
</comment>
<evidence type="ECO:0000256" key="1">
    <source>
        <dbReference type="ARBA" id="ARBA00022723"/>
    </source>
</evidence>
<proteinExistence type="inferred from homology"/>
<evidence type="ECO:0000256" key="13">
    <source>
        <dbReference type="RuleBase" id="RU003555"/>
    </source>
</evidence>
<evidence type="ECO:0000256" key="12">
    <source>
        <dbReference type="NCBIfam" id="TIGR00416"/>
    </source>
</evidence>
<dbReference type="HAMAP" id="MF_01498">
    <property type="entry name" value="RadA_bact"/>
    <property type="match status" value="1"/>
</dbReference>
<accession>A0ABM7WRU4</accession>
<dbReference type="RefSeq" id="WP_248359520.1">
    <property type="nucleotide sequence ID" value="NZ_AP025591.1"/>
</dbReference>
<dbReference type="EMBL" id="AP025591">
    <property type="protein sequence ID" value="BDG02166.1"/>
    <property type="molecule type" value="Genomic_DNA"/>
</dbReference>
<feature type="region of interest" description="Lon-protease-like" evidence="11">
    <location>
        <begin position="360"/>
        <end position="462"/>
    </location>
</feature>
<dbReference type="Proteomes" id="UP001162891">
    <property type="component" value="Chromosome"/>
</dbReference>
<comment type="function">
    <text evidence="11">Plays a role in repairing double-strand DNA breaks, probably involving stabilizing or processing branched DNA or blocked replication forks.</text>
</comment>
<evidence type="ECO:0000256" key="8">
    <source>
        <dbReference type="ARBA" id="ARBA00023016"/>
    </source>
</evidence>
<keyword evidence="9 11" id="KW-0238">DNA-binding</keyword>
<keyword evidence="5" id="KW-0378">Hydrolase</keyword>
<dbReference type="PANTHER" id="PTHR32472:SF10">
    <property type="entry name" value="DNA REPAIR PROTEIN RADA-LIKE PROTEIN"/>
    <property type="match status" value="1"/>
</dbReference>
<keyword evidence="2 11" id="KW-0547">Nucleotide-binding</keyword>
<dbReference type="InterPro" id="IPR027417">
    <property type="entry name" value="P-loop_NTPase"/>
</dbReference>
<keyword evidence="8 11" id="KW-0346">Stress response</keyword>
<dbReference type="NCBIfam" id="TIGR00416">
    <property type="entry name" value="sms"/>
    <property type="match status" value="1"/>
</dbReference>
<evidence type="ECO:0000256" key="10">
    <source>
        <dbReference type="ARBA" id="ARBA00023204"/>
    </source>
</evidence>
<evidence type="ECO:0000256" key="11">
    <source>
        <dbReference type="HAMAP-Rule" id="MF_01498"/>
    </source>
</evidence>
<evidence type="ECO:0000256" key="9">
    <source>
        <dbReference type="ARBA" id="ARBA00023125"/>
    </source>
</evidence>